<gene>
    <name evidence="2" type="ORF">PCOR1329_LOCUS29785</name>
</gene>
<accession>A0ABN9SII3</accession>
<sequence>MDPLPPHDDAEAQKHRQNFFFRPYGCVLSQRPPRFPMLLRLGGGVAPIGAGRRKAAVRLGVLSGTTRCPAPSPLICGLPMLDRLAAERLPPASACRRIPLGGPRQSSVRPAAPGPRSTPSKAVRSPGLRAS</sequence>
<dbReference type="Proteomes" id="UP001189429">
    <property type="component" value="Unassembled WGS sequence"/>
</dbReference>
<evidence type="ECO:0000313" key="2">
    <source>
        <dbReference type="EMBL" id="CAK0831476.1"/>
    </source>
</evidence>
<evidence type="ECO:0000256" key="1">
    <source>
        <dbReference type="SAM" id="MobiDB-lite"/>
    </source>
</evidence>
<protein>
    <submittedName>
        <fullName evidence="2">Uncharacterized protein</fullName>
    </submittedName>
</protein>
<proteinExistence type="predicted"/>
<dbReference type="EMBL" id="CAUYUJ010011274">
    <property type="protein sequence ID" value="CAK0831476.1"/>
    <property type="molecule type" value="Genomic_DNA"/>
</dbReference>
<evidence type="ECO:0000313" key="3">
    <source>
        <dbReference type="Proteomes" id="UP001189429"/>
    </source>
</evidence>
<reference evidence="2" key="1">
    <citation type="submission" date="2023-10" db="EMBL/GenBank/DDBJ databases">
        <authorList>
            <person name="Chen Y."/>
            <person name="Shah S."/>
            <person name="Dougan E. K."/>
            <person name="Thang M."/>
            <person name="Chan C."/>
        </authorList>
    </citation>
    <scope>NUCLEOTIDE SEQUENCE [LARGE SCALE GENOMIC DNA]</scope>
</reference>
<feature type="region of interest" description="Disordered" evidence="1">
    <location>
        <begin position="94"/>
        <end position="131"/>
    </location>
</feature>
<comment type="caution">
    <text evidence="2">The sequence shown here is derived from an EMBL/GenBank/DDBJ whole genome shotgun (WGS) entry which is preliminary data.</text>
</comment>
<keyword evidence="3" id="KW-1185">Reference proteome</keyword>
<name>A0ABN9SII3_9DINO</name>
<organism evidence="2 3">
    <name type="scientific">Prorocentrum cordatum</name>
    <dbReference type="NCBI Taxonomy" id="2364126"/>
    <lineage>
        <taxon>Eukaryota</taxon>
        <taxon>Sar</taxon>
        <taxon>Alveolata</taxon>
        <taxon>Dinophyceae</taxon>
        <taxon>Prorocentrales</taxon>
        <taxon>Prorocentraceae</taxon>
        <taxon>Prorocentrum</taxon>
    </lineage>
</organism>